<accession>A0ABT3G179</accession>
<name>A0ABT3G179_9BACT</name>
<feature type="compositionally biased region" description="Pro residues" evidence="4">
    <location>
        <begin position="212"/>
        <end position="231"/>
    </location>
</feature>
<organism evidence="7 8">
    <name type="scientific">Luteolibacter rhizosphaerae</name>
    <dbReference type="NCBI Taxonomy" id="2989719"/>
    <lineage>
        <taxon>Bacteria</taxon>
        <taxon>Pseudomonadati</taxon>
        <taxon>Verrucomicrobiota</taxon>
        <taxon>Verrucomicrobiia</taxon>
        <taxon>Verrucomicrobiales</taxon>
        <taxon>Verrucomicrobiaceae</taxon>
        <taxon>Luteolibacter</taxon>
    </lineage>
</organism>
<evidence type="ECO:0000313" key="7">
    <source>
        <dbReference type="EMBL" id="MCW1912995.1"/>
    </source>
</evidence>
<keyword evidence="2" id="KW-0378">Hydrolase</keyword>
<keyword evidence="1" id="KW-0645">Protease</keyword>
<dbReference type="InterPro" id="IPR001940">
    <property type="entry name" value="Peptidase_S1C"/>
</dbReference>
<dbReference type="Gene3D" id="2.40.10.120">
    <property type="match status" value="1"/>
</dbReference>
<evidence type="ECO:0000259" key="6">
    <source>
        <dbReference type="Pfam" id="PF08239"/>
    </source>
</evidence>
<dbReference type="PANTHER" id="PTHR43343">
    <property type="entry name" value="PEPTIDASE S12"/>
    <property type="match status" value="1"/>
</dbReference>
<dbReference type="InterPro" id="IPR009003">
    <property type="entry name" value="Peptidase_S1_PA"/>
</dbReference>
<evidence type="ECO:0000256" key="3">
    <source>
        <dbReference type="PROSITE-ProRule" id="PRU00339"/>
    </source>
</evidence>
<gene>
    <name evidence="7" type="ORF">OJ996_05400</name>
</gene>
<dbReference type="Proteomes" id="UP001165653">
    <property type="component" value="Unassembled WGS sequence"/>
</dbReference>
<dbReference type="EMBL" id="JAPDDR010000002">
    <property type="protein sequence ID" value="MCW1912995.1"/>
    <property type="molecule type" value="Genomic_DNA"/>
</dbReference>
<dbReference type="Gene3D" id="1.25.40.10">
    <property type="entry name" value="Tetratricopeptide repeat domain"/>
    <property type="match status" value="1"/>
</dbReference>
<feature type="transmembrane region" description="Helical" evidence="5">
    <location>
        <begin position="69"/>
        <end position="88"/>
    </location>
</feature>
<dbReference type="Pfam" id="PF08239">
    <property type="entry name" value="SH3_3"/>
    <property type="match status" value="1"/>
</dbReference>
<feature type="region of interest" description="Disordered" evidence="4">
    <location>
        <begin position="270"/>
        <end position="327"/>
    </location>
</feature>
<evidence type="ECO:0000313" key="8">
    <source>
        <dbReference type="Proteomes" id="UP001165653"/>
    </source>
</evidence>
<keyword evidence="5" id="KW-1133">Transmembrane helix</keyword>
<evidence type="ECO:0000256" key="1">
    <source>
        <dbReference type="ARBA" id="ARBA00022670"/>
    </source>
</evidence>
<feature type="compositionally biased region" description="Low complexity" evidence="4">
    <location>
        <begin position="282"/>
        <end position="294"/>
    </location>
</feature>
<proteinExistence type="predicted"/>
<dbReference type="PANTHER" id="PTHR43343:SF3">
    <property type="entry name" value="PROTEASE DO-LIKE 8, CHLOROPLASTIC"/>
    <property type="match status" value="1"/>
</dbReference>
<dbReference type="PROSITE" id="PS50005">
    <property type="entry name" value="TPR"/>
    <property type="match status" value="1"/>
</dbReference>
<evidence type="ECO:0000256" key="2">
    <source>
        <dbReference type="ARBA" id="ARBA00022801"/>
    </source>
</evidence>
<dbReference type="Gene3D" id="2.30.30.40">
    <property type="entry name" value="SH3 Domains"/>
    <property type="match status" value="1"/>
</dbReference>
<comment type="caution">
    <text evidence="7">The sequence shown here is derived from an EMBL/GenBank/DDBJ whole genome shotgun (WGS) entry which is preliminary data.</text>
</comment>
<protein>
    <submittedName>
        <fullName evidence="7">Trypsin-like peptidase domain-containing protein</fullName>
    </submittedName>
</protein>
<dbReference type="RefSeq" id="WP_264511980.1">
    <property type="nucleotide sequence ID" value="NZ_JAPDDR010000002.1"/>
</dbReference>
<feature type="domain" description="SH3b" evidence="6">
    <location>
        <begin position="753"/>
        <end position="808"/>
    </location>
</feature>
<feature type="region of interest" description="Disordered" evidence="4">
    <location>
        <begin position="212"/>
        <end position="234"/>
    </location>
</feature>
<dbReference type="PRINTS" id="PR00834">
    <property type="entry name" value="PROTEASES2C"/>
</dbReference>
<feature type="repeat" description="TPR" evidence="3">
    <location>
        <begin position="636"/>
        <end position="669"/>
    </location>
</feature>
<feature type="region of interest" description="Disordered" evidence="4">
    <location>
        <begin position="539"/>
        <end position="563"/>
    </location>
</feature>
<dbReference type="SMART" id="SM00028">
    <property type="entry name" value="TPR"/>
    <property type="match status" value="2"/>
</dbReference>
<dbReference type="SUPFAM" id="SSF50494">
    <property type="entry name" value="Trypsin-like serine proteases"/>
    <property type="match status" value="1"/>
</dbReference>
<dbReference type="Pfam" id="PF13431">
    <property type="entry name" value="TPR_17"/>
    <property type="match status" value="1"/>
</dbReference>
<dbReference type="Pfam" id="PF13365">
    <property type="entry name" value="Trypsin_2"/>
    <property type="match status" value="1"/>
</dbReference>
<sequence>MKKLGIISVLVAVILGIYGSACNRAGSEEDYWSGVLGRQKHYGFSQSRYNETQDKIDSYSRGRIETRNLAFGAAGVAAVLGFMLILIAPKAASDAQARAARHLTRSKKDSSPISGSPEATSFTLSCDELRLFIEFALRRGEFGRIGSSPEMEISLPLMGLAEEECAISLDEAGVLWLIREGKEQPVELEPPAYFRAGPYRFLVREKVEVPATPAPPPAKAGPALAEPPAPAPKRRSPKAAIAVLSVVCLAAAIWFAVQNAKDREVPAAPASTQTALIPQSDPAPKAASAVASEAKPPPSDKAETEAETAKATPSAAPDSPPVAEPKETDTIDLEKLAKVVSPCVFRVEVVDEAGTAIGLGTGFAVSSDGLVATNFHVVEHGAKFALITQQGARFDNAQLVAEDPASDLAVLKIEAKDLPFLKLAASSDVPVGRRVAVFGSPQGLGGTLSEGIISATPRDLKERLPDQLLPNGGVLLQTNAPISQGSSGSPLFDSEGRVIGVMTMILHGASQPQNLNFAVPVEALKPLIPKTGFQWPFFGRQRPKPGDSTAEMKVPDKGSKPSEVAPMADPAYRELRAKIEKQEWVEAMKLAGALVEKYPKAAVIHFDYAYCASALRLDRQAELSYLKVLEILPNDAATWHNLGIAIANQNQTERSLAAFERAVALKPDAAGSWRQIVIGNVVLGNWPKATTALNTLDQVNPAESKELSRFLSRFRLGDAGFRQAVAGNLSKKLGNIAKDGAVRVRVVGVGANDTLSVRSGPGATFSVVTAVANGTEMFVTGRSEVNGTTEWVPVEDGNWSGWVAARFLAPVD</sequence>
<keyword evidence="5" id="KW-0812">Transmembrane</keyword>
<dbReference type="SUPFAM" id="SSF48452">
    <property type="entry name" value="TPR-like"/>
    <property type="match status" value="1"/>
</dbReference>
<reference evidence="7" key="1">
    <citation type="submission" date="2022-10" db="EMBL/GenBank/DDBJ databases">
        <title>Luteolibacter sp. GHJ8, whole genome shotgun sequencing project.</title>
        <authorList>
            <person name="Zhao G."/>
            <person name="Shen L."/>
        </authorList>
    </citation>
    <scope>NUCLEOTIDE SEQUENCE</scope>
    <source>
        <strain evidence="7">GHJ8</strain>
    </source>
</reference>
<keyword evidence="3" id="KW-0802">TPR repeat</keyword>
<evidence type="ECO:0000256" key="5">
    <source>
        <dbReference type="SAM" id="Phobius"/>
    </source>
</evidence>
<feature type="compositionally biased region" description="Basic and acidic residues" evidence="4">
    <location>
        <begin position="298"/>
        <end position="308"/>
    </location>
</feature>
<dbReference type="InterPro" id="IPR019734">
    <property type="entry name" value="TPR_rpt"/>
</dbReference>
<evidence type="ECO:0000256" key="4">
    <source>
        <dbReference type="SAM" id="MobiDB-lite"/>
    </source>
</evidence>
<dbReference type="InterPro" id="IPR051201">
    <property type="entry name" value="Chloro_Bact_Ser_Proteases"/>
</dbReference>
<keyword evidence="8" id="KW-1185">Reference proteome</keyword>
<keyword evidence="5" id="KW-0472">Membrane</keyword>
<dbReference type="InterPro" id="IPR003646">
    <property type="entry name" value="SH3-like_bac-type"/>
</dbReference>
<dbReference type="InterPro" id="IPR011990">
    <property type="entry name" value="TPR-like_helical_dom_sf"/>
</dbReference>